<accession>A0A0K2GF30</accession>
<evidence type="ECO:0008006" key="4">
    <source>
        <dbReference type="Google" id="ProtNLM"/>
    </source>
</evidence>
<keyword evidence="3" id="KW-1185">Reference proteome</keyword>
<gene>
    <name evidence="2" type="ORF">NITMOv2_2808</name>
</gene>
<dbReference type="STRING" id="42253.NITMOv2_2808"/>
<name>A0A0K2GF30_NITMO</name>
<protein>
    <recommendedName>
        <fullName evidence="4">DUF4383 domain-containing protein</fullName>
    </recommendedName>
</protein>
<feature type="transmembrane region" description="Helical" evidence="1">
    <location>
        <begin position="6"/>
        <end position="23"/>
    </location>
</feature>
<organism evidence="2 3">
    <name type="scientific">Nitrospira moscoviensis</name>
    <dbReference type="NCBI Taxonomy" id="42253"/>
    <lineage>
        <taxon>Bacteria</taxon>
        <taxon>Pseudomonadati</taxon>
        <taxon>Nitrospirota</taxon>
        <taxon>Nitrospiria</taxon>
        <taxon>Nitrospirales</taxon>
        <taxon>Nitrospiraceae</taxon>
        <taxon>Nitrospira</taxon>
    </lineage>
</organism>
<evidence type="ECO:0000313" key="3">
    <source>
        <dbReference type="Proteomes" id="UP000069205"/>
    </source>
</evidence>
<dbReference type="RefSeq" id="WP_053380278.1">
    <property type="nucleotide sequence ID" value="NZ_CP011801.1"/>
</dbReference>
<feature type="transmembrane region" description="Helical" evidence="1">
    <location>
        <begin position="85"/>
        <end position="108"/>
    </location>
</feature>
<keyword evidence="1" id="KW-0472">Membrane</keyword>
<dbReference type="Pfam" id="PF14325">
    <property type="entry name" value="DUF4383"/>
    <property type="match status" value="1"/>
</dbReference>
<dbReference type="Proteomes" id="UP000069205">
    <property type="component" value="Chromosome"/>
</dbReference>
<keyword evidence="1" id="KW-1133">Transmembrane helix</keyword>
<feature type="transmembrane region" description="Helical" evidence="1">
    <location>
        <begin position="35"/>
        <end position="52"/>
    </location>
</feature>
<evidence type="ECO:0000256" key="1">
    <source>
        <dbReference type="SAM" id="Phobius"/>
    </source>
</evidence>
<feature type="transmembrane region" description="Helical" evidence="1">
    <location>
        <begin position="114"/>
        <end position="132"/>
    </location>
</feature>
<keyword evidence="1" id="KW-0812">Transmembrane</keyword>
<evidence type="ECO:0000313" key="2">
    <source>
        <dbReference type="EMBL" id="ALA59217.1"/>
    </source>
</evidence>
<dbReference type="PATRIC" id="fig|42253.5.peg.2776"/>
<proteinExistence type="predicted"/>
<dbReference type="KEGG" id="nmv:NITMOv2_2808"/>
<reference evidence="2 3" key="1">
    <citation type="journal article" date="2015" name="Proc. Natl. Acad. Sci. U.S.A.">
        <title>Expanded metabolic versatility of ubiquitous nitrite-oxidizing bacteria from the genus Nitrospira.</title>
        <authorList>
            <person name="Koch H."/>
            <person name="Lucker S."/>
            <person name="Albertsen M."/>
            <person name="Kitzinger K."/>
            <person name="Herbold C."/>
            <person name="Spieck E."/>
            <person name="Nielsen P.H."/>
            <person name="Wagner M."/>
            <person name="Daims H."/>
        </authorList>
    </citation>
    <scope>NUCLEOTIDE SEQUENCE [LARGE SCALE GENOMIC DNA]</scope>
    <source>
        <strain evidence="2 3">NSP M-1</strain>
    </source>
</reference>
<sequence>MTVQRFAAVIGTLFLAVGILGFIPAFRSPGPGEGIGATVQTGYGYLLGLFAVNVLHNFVHLGVGIWGLVASGTMLSAIRFARGLAIFYGVLAVMGLIPGLNTLFGLAPLFGHDVWLHAGTALLSAYYGYYWTPAAVEVDRRETRRAA</sequence>
<dbReference type="OrthoDB" id="572373at2"/>
<dbReference type="AlphaFoldDB" id="A0A0K2GF30"/>
<dbReference type="EMBL" id="CP011801">
    <property type="protein sequence ID" value="ALA59217.1"/>
    <property type="molecule type" value="Genomic_DNA"/>
</dbReference>